<dbReference type="EMBL" id="BK032843">
    <property type="protein sequence ID" value="DAF63811.1"/>
    <property type="molecule type" value="Genomic_DNA"/>
</dbReference>
<organism evidence="1">
    <name type="scientific">Podoviridae sp. ctz6O13</name>
    <dbReference type="NCBI Taxonomy" id="2827757"/>
    <lineage>
        <taxon>Viruses</taxon>
        <taxon>Duplodnaviria</taxon>
        <taxon>Heunggongvirae</taxon>
        <taxon>Uroviricota</taxon>
        <taxon>Caudoviricetes</taxon>
    </lineage>
</organism>
<reference evidence="1" key="1">
    <citation type="journal article" date="2021" name="Proc. Natl. Acad. Sci. U.S.A.">
        <title>A Catalog of Tens of Thousands of Viruses from Human Metagenomes Reveals Hidden Associations with Chronic Diseases.</title>
        <authorList>
            <person name="Tisza M.J."/>
            <person name="Buck C.B."/>
        </authorList>
    </citation>
    <scope>NUCLEOTIDE SEQUENCE</scope>
    <source>
        <strain evidence="1">Ctz6O13</strain>
    </source>
</reference>
<proteinExistence type="predicted"/>
<sequence length="103" mass="12193">MRRTVKLFFSFLLTGFLIRNLLWWVMGYKTLDPLEAANYRTLPYKVEVIGAYDKYYYSVENLLDSLYLPENAAIFRTEVGKCYLTDKNIIDSLTNQERDECLN</sequence>
<evidence type="ECO:0000313" key="1">
    <source>
        <dbReference type="EMBL" id="DAF63811.1"/>
    </source>
</evidence>
<protein>
    <submittedName>
        <fullName evidence="1">Uncharacterized protein</fullName>
    </submittedName>
</protein>
<accession>A0A8S5TL82</accession>
<name>A0A8S5TL82_9CAUD</name>